<evidence type="ECO:0000313" key="9">
    <source>
        <dbReference type="EMBL" id="KAG9323332.1"/>
    </source>
</evidence>
<evidence type="ECO:0000256" key="4">
    <source>
        <dbReference type="ARBA" id="ARBA00022801"/>
    </source>
</evidence>
<name>A0A9P8CXI4_MORAP</name>
<proteinExistence type="inferred from homology"/>
<dbReference type="GO" id="GO:0004252">
    <property type="term" value="F:serine-type endopeptidase activity"/>
    <property type="evidence" value="ECO:0007669"/>
    <property type="project" value="InterPro"/>
</dbReference>
<gene>
    <name evidence="9" type="ORF">KVV02_004540</name>
</gene>
<feature type="transmembrane region" description="Helical" evidence="7">
    <location>
        <begin position="250"/>
        <end position="268"/>
    </location>
</feature>
<dbReference type="Proteomes" id="UP000717515">
    <property type="component" value="Unassembled WGS sequence"/>
</dbReference>
<feature type="transmembrane region" description="Helical" evidence="7">
    <location>
        <begin position="159"/>
        <end position="177"/>
    </location>
</feature>
<dbReference type="PANTHER" id="PTHR43731">
    <property type="entry name" value="RHOMBOID PROTEASE"/>
    <property type="match status" value="1"/>
</dbReference>
<feature type="domain" description="Peptidase S54 rhomboid" evidence="8">
    <location>
        <begin position="80"/>
        <end position="269"/>
    </location>
</feature>
<dbReference type="EMBL" id="JAIFTL010000106">
    <property type="protein sequence ID" value="KAG9323332.1"/>
    <property type="molecule type" value="Genomic_DNA"/>
</dbReference>
<feature type="transmembrane region" description="Helical" evidence="7">
    <location>
        <begin position="183"/>
        <end position="200"/>
    </location>
</feature>
<dbReference type="GO" id="GO:0006465">
    <property type="term" value="P:signal peptide processing"/>
    <property type="evidence" value="ECO:0007669"/>
    <property type="project" value="TreeGrafter"/>
</dbReference>
<organism evidence="9 10">
    <name type="scientific">Mortierella alpina</name>
    <name type="common">Oleaginous fungus</name>
    <name type="synonym">Mortierella renispora</name>
    <dbReference type="NCBI Taxonomy" id="64518"/>
    <lineage>
        <taxon>Eukaryota</taxon>
        <taxon>Fungi</taxon>
        <taxon>Fungi incertae sedis</taxon>
        <taxon>Mucoromycota</taxon>
        <taxon>Mortierellomycotina</taxon>
        <taxon>Mortierellomycetes</taxon>
        <taxon>Mortierellales</taxon>
        <taxon>Mortierellaceae</taxon>
        <taxon>Mortierella</taxon>
    </lineage>
</organism>
<dbReference type="Pfam" id="PF01694">
    <property type="entry name" value="Rhomboid"/>
    <property type="match status" value="1"/>
</dbReference>
<evidence type="ECO:0000313" key="10">
    <source>
        <dbReference type="Proteomes" id="UP000717515"/>
    </source>
</evidence>
<keyword evidence="3 7" id="KW-0812">Transmembrane</keyword>
<protein>
    <recommendedName>
        <fullName evidence="8">Peptidase S54 rhomboid domain-containing protein</fullName>
    </recommendedName>
</protein>
<evidence type="ECO:0000256" key="7">
    <source>
        <dbReference type="SAM" id="Phobius"/>
    </source>
</evidence>
<feature type="transmembrane region" description="Helical" evidence="7">
    <location>
        <begin position="122"/>
        <end position="143"/>
    </location>
</feature>
<evidence type="ECO:0000256" key="1">
    <source>
        <dbReference type="ARBA" id="ARBA00004141"/>
    </source>
</evidence>
<dbReference type="InterPro" id="IPR022764">
    <property type="entry name" value="Peptidase_S54_rhomboid_dom"/>
</dbReference>
<comment type="caution">
    <text evidence="9">The sequence shown here is derived from an EMBL/GenBank/DDBJ whole genome shotgun (WGS) entry which is preliminary data.</text>
</comment>
<dbReference type="InterPro" id="IPR035952">
    <property type="entry name" value="Rhomboid-like_sf"/>
</dbReference>
<evidence type="ECO:0000256" key="5">
    <source>
        <dbReference type="ARBA" id="ARBA00022989"/>
    </source>
</evidence>
<evidence type="ECO:0000256" key="6">
    <source>
        <dbReference type="ARBA" id="ARBA00023136"/>
    </source>
</evidence>
<dbReference type="PANTHER" id="PTHR43731:SF14">
    <property type="entry name" value="PRESENILIN-ASSOCIATED RHOMBOID-LIKE PROTEIN, MITOCHONDRIAL"/>
    <property type="match status" value="1"/>
</dbReference>
<dbReference type="Gene3D" id="1.20.1540.10">
    <property type="entry name" value="Rhomboid-like"/>
    <property type="match status" value="1"/>
</dbReference>
<dbReference type="GO" id="GO:0016020">
    <property type="term" value="C:membrane"/>
    <property type="evidence" value="ECO:0007669"/>
    <property type="project" value="UniProtKB-SubCell"/>
</dbReference>
<keyword evidence="5 7" id="KW-1133">Transmembrane helix</keyword>
<evidence type="ECO:0000256" key="2">
    <source>
        <dbReference type="ARBA" id="ARBA00009045"/>
    </source>
</evidence>
<evidence type="ECO:0000259" key="8">
    <source>
        <dbReference type="Pfam" id="PF01694"/>
    </source>
</evidence>
<sequence>MSPISRQQTRGMANNALQRFSSNFSVDSSNKVVYSIVAINIAVFATWQYAEENAKRFRDGRLYYFMYRNFTNSAQNLKEGRVWTLVTSAFSHKEWYHIILNTMVLLSFGDPVWRMLGTRKFLAVYLGSAISASLSSISYYAYLEPYLRRIQNKQKSNSIHYSMGASGSLMGMTTAFACVYPMSQYSLFFVINMPAAALIGKGPPSTYMVADVFGLLCFFQRSLAFVMIAPSQSTEFASYPFADQTGRFDSAGHLGGGLFGAAYYFTRLRPLIRIMGRR</sequence>
<comment type="subcellular location">
    <subcellularLocation>
        <location evidence="1">Membrane</location>
        <topology evidence="1">Multi-pass membrane protein</topology>
    </subcellularLocation>
</comment>
<dbReference type="AlphaFoldDB" id="A0A9P8CXI4"/>
<evidence type="ECO:0000256" key="3">
    <source>
        <dbReference type="ARBA" id="ARBA00022692"/>
    </source>
</evidence>
<keyword evidence="6 7" id="KW-0472">Membrane</keyword>
<reference evidence="9" key="1">
    <citation type="submission" date="2021-07" db="EMBL/GenBank/DDBJ databases">
        <title>Draft genome of Mortierella alpina, strain LL118, isolated from an aspen leaf litter sample.</title>
        <authorList>
            <person name="Yang S."/>
            <person name="Vinatzer B.A."/>
        </authorList>
    </citation>
    <scope>NUCLEOTIDE SEQUENCE</scope>
    <source>
        <strain evidence="9">LL118</strain>
    </source>
</reference>
<comment type="similarity">
    <text evidence="2">Belongs to the peptidase S54 family.</text>
</comment>
<accession>A0A9P8CXI4</accession>
<dbReference type="InterPro" id="IPR050925">
    <property type="entry name" value="Rhomboid_protease_S54"/>
</dbReference>
<keyword evidence="4" id="KW-0378">Hydrolase</keyword>
<dbReference type="SUPFAM" id="SSF144091">
    <property type="entry name" value="Rhomboid-like"/>
    <property type="match status" value="1"/>
</dbReference>